<sequence length="622" mass="71631">MQLARLLVVNAVVVLVATTERTLTSAAHVRGREQDSVERQGRAADRDDVEERMALPLATALTSVTPESWIPRDKTWFAFLRSMLDRLKRLVLREPPPFQRFLDKQSEFDRTFTKRQLEKQDTTALVTDRNFQSWLQRPNLAGGKYPQLEKLATLVKTLGKVRTAHLIEEGRKTTDVVMFNRKVSDVFKGVESTQFEMWQRDVGDVYDAASKIFGKPYRQAREDASVEAILTRYVVLFLTAKTKVPQAPQAQMLQALDKLHFDEERRERDPKEHVERGPCRAIMLVHARAAHEKEHGPDGKEPHEREDRVHDDRGGRVRKQRAVGRKLEPHEHLKRGDREDHPRVLSKAPARGVRNELIVLPRHKHRRTSERANEQPTNSSKHAMLDAHLGRRGNPEQKQEQEPIRVEATLFRETQGREHKERVHFRHEAHDHGKENLSKPLEAREDFPVILFPPKRGKLAQRQSHVAEFVPATPTGPVVLFRLQEPQRPATQAHAKEIRTEDIQQQRVPPTNTSTRSTPSTPFTGLMDASSLRGCVRTYQHSWKSGMTNWSASSSTSNAMLRTQQKRQSRNMHILPHQPVTCATNQMLVTPRVTDCHHQHVSEFEREQETNKRDMGTHAPVY</sequence>
<reference evidence="1 2" key="1">
    <citation type="journal article" date="2022" name="bioRxiv">
        <title>The genome of the oomycete Peronosclerospora sorghi, a cosmopolitan pathogen of maize and sorghum, is inflated with dispersed pseudogenes.</title>
        <authorList>
            <person name="Fletcher K."/>
            <person name="Martin F."/>
            <person name="Isakeit T."/>
            <person name="Cavanaugh K."/>
            <person name="Magill C."/>
            <person name="Michelmore R."/>
        </authorList>
    </citation>
    <scope>NUCLEOTIDE SEQUENCE [LARGE SCALE GENOMIC DNA]</scope>
    <source>
        <strain evidence="1">P6</strain>
    </source>
</reference>
<comment type="caution">
    <text evidence="1">The sequence shown here is derived from an EMBL/GenBank/DDBJ whole genome shotgun (WGS) entry which is preliminary data.</text>
</comment>
<protein>
    <submittedName>
        <fullName evidence="1">Uncharacterized protein</fullName>
    </submittedName>
</protein>
<keyword evidence="2" id="KW-1185">Reference proteome</keyword>
<dbReference type="EMBL" id="CM047590">
    <property type="protein sequence ID" value="KAI9919361.1"/>
    <property type="molecule type" value="Genomic_DNA"/>
</dbReference>
<evidence type="ECO:0000313" key="1">
    <source>
        <dbReference type="EMBL" id="KAI9919361.1"/>
    </source>
</evidence>
<proteinExistence type="predicted"/>
<accession>A0ACC0WM25</accession>
<dbReference type="Proteomes" id="UP001163321">
    <property type="component" value="Chromosome 11"/>
</dbReference>
<gene>
    <name evidence="1" type="ORF">PsorP6_017651</name>
</gene>
<name>A0ACC0WM25_9STRA</name>
<evidence type="ECO:0000313" key="2">
    <source>
        <dbReference type="Proteomes" id="UP001163321"/>
    </source>
</evidence>
<organism evidence="1 2">
    <name type="scientific">Peronosclerospora sorghi</name>
    <dbReference type="NCBI Taxonomy" id="230839"/>
    <lineage>
        <taxon>Eukaryota</taxon>
        <taxon>Sar</taxon>
        <taxon>Stramenopiles</taxon>
        <taxon>Oomycota</taxon>
        <taxon>Peronosporomycetes</taxon>
        <taxon>Peronosporales</taxon>
        <taxon>Peronosporaceae</taxon>
        <taxon>Peronosclerospora</taxon>
    </lineage>
</organism>